<evidence type="ECO:0000256" key="4">
    <source>
        <dbReference type="ARBA" id="ARBA00048819"/>
    </source>
</evidence>
<evidence type="ECO:0000256" key="3">
    <source>
        <dbReference type="ARBA" id="ARBA00022840"/>
    </source>
</evidence>
<evidence type="ECO:0000256" key="1">
    <source>
        <dbReference type="ARBA" id="ARBA00022598"/>
    </source>
</evidence>
<sequence length="418" mass="46836">MHNDFPYYHLDRAVNPRHVQSLVEFYEAGCKPRDQYGTGVEIEHLPVREGTDEAVTYAEPHGIREVLEELAELYDASKEYRDGDALLGLGRGKIAVSLEPGGQIECSLGVLEQPDELNALYAQFRADLDPILARHGIRLVTYGYTPVTSARDITIIPKTRYAAMNEYLGRVGSYGWNMMRCSASTQVSFDFSSEADAIEKMRMAVAVGPLLGYFFRNTPYFEGRENELPLLRQHMWEGIGSGRAGTNPGLFDAHYGFEQAAIDALATPLMVADTTHSPDAARQGVWTAPFENAADVYPDRALNEYEITHIISTHFTDARLKNFIEMRHWDSLPLDRARILTDLVVKLFTNEEELARISGYFEGVRALDVNAAKLDLQAHGEDARPYGQSLDFWREFLHAESTGADIPGDAAHPDVFQK</sequence>
<dbReference type="GO" id="GO:0006750">
    <property type="term" value="P:glutathione biosynthetic process"/>
    <property type="evidence" value="ECO:0007669"/>
    <property type="project" value="UniProtKB-UniRule"/>
</dbReference>
<dbReference type="InterPro" id="IPR014746">
    <property type="entry name" value="Gln_synth/guanido_kin_cat_dom"/>
</dbReference>
<dbReference type="GO" id="GO:0005524">
    <property type="term" value="F:ATP binding"/>
    <property type="evidence" value="ECO:0007669"/>
    <property type="project" value="UniProtKB-UniRule"/>
</dbReference>
<dbReference type="OrthoDB" id="9780152at2"/>
<comment type="function">
    <text evidence="5">Catalyzes the synthesis of gamma-glutamylcysteine (gamma-GC).</text>
</comment>
<evidence type="ECO:0000256" key="2">
    <source>
        <dbReference type="ARBA" id="ARBA00022741"/>
    </source>
</evidence>
<keyword evidence="1 5" id="KW-0436">Ligase</keyword>
<dbReference type="PANTHER" id="PTHR34378:SF1">
    <property type="entry name" value="GLUTAMATE--CYSTEINE LIGASE, CHLOROPLASTIC"/>
    <property type="match status" value="1"/>
</dbReference>
<dbReference type="PANTHER" id="PTHR34378">
    <property type="entry name" value="GLUTAMATE--CYSTEINE LIGASE, CHLOROPLASTIC"/>
    <property type="match status" value="1"/>
</dbReference>
<dbReference type="SUPFAM" id="SSF55931">
    <property type="entry name" value="Glutamine synthetase/guanido kinase"/>
    <property type="match status" value="1"/>
</dbReference>
<dbReference type="AlphaFoldDB" id="A0A1Y2SZ87"/>
<dbReference type="EMBL" id="NEKC01000005">
    <property type="protein sequence ID" value="OTA29547.1"/>
    <property type="molecule type" value="Genomic_DNA"/>
</dbReference>
<name>A0A1Y2SZ87_9BIFI</name>
<evidence type="ECO:0000313" key="7">
    <source>
        <dbReference type="Proteomes" id="UP000243540"/>
    </source>
</evidence>
<dbReference type="InterPro" id="IPR035434">
    <property type="entry name" value="GCL_bact_plant"/>
</dbReference>
<protein>
    <recommendedName>
        <fullName evidence="5">Glutamate--cysteine ligase</fullName>
        <ecNumber evidence="5">6.3.2.2</ecNumber>
    </recommendedName>
</protein>
<organism evidence="6 7">
    <name type="scientific">Alloscardovia macacae</name>
    <dbReference type="NCBI Taxonomy" id="1160091"/>
    <lineage>
        <taxon>Bacteria</taxon>
        <taxon>Bacillati</taxon>
        <taxon>Actinomycetota</taxon>
        <taxon>Actinomycetes</taxon>
        <taxon>Bifidobacteriales</taxon>
        <taxon>Bifidobacteriaceae</taxon>
        <taxon>Alloscardovia</taxon>
    </lineage>
</organism>
<comment type="similarity">
    <text evidence="5">Belongs to the glutamate--cysteine ligase type 2 family. EgtA subfamily.</text>
</comment>
<gene>
    <name evidence="6" type="ORF">B9T39_02790</name>
</gene>
<keyword evidence="2 5" id="KW-0547">Nucleotide-binding</keyword>
<dbReference type="GO" id="GO:0004357">
    <property type="term" value="F:glutamate-cysteine ligase activity"/>
    <property type="evidence" value="ECO:0007669"/>
    <property type="project" value="UniProtKB-UniRule"/>
</dbReference>
<dbReference type="RefSeq" id="WP_086106307.1">
    <property type="nucleotide sequence ID" value="NZ_NEKB01000007.1"/>
</dbReference>
<dbReference type="InterPro" id="IPR006336">
    <property type="entry name" value="GCS2"/>
</dbReference>
<dbReference type="EC" id="6.3.2.2" evidence="5"/>
<accession>A0A1Y2SZ87</accession>
<dbReference type="Pfam" id="PF04107">
    <property type="entry name" value="GCS2"/>
    <property type="match status" value="1"/>
</dbReference>
<dbReference type="Gene3D" id="3.30.590.20">
    <property type="match status" value="1"/>
</dbReference>
<dbReference type="Proteomes" id="UP000243540">
    <property type="component" value="Unassembled WGS sequence"/>
</dbReference>
<dbReference type="STRING" id="1160091.B9T39_02790"/>
<evidence type="ECO:0000256" key="5">
    <source>
        <dbReference type="PIRNR" id="PIRNR017901"/>
    </source>
</evidence>
<comment type="catalytic activity">
    <reaction evidence="4 5">
        <text>L-cysteine + L-glutamate + ATP = gamma-L-glutamyl-L-cysteine + ADP + phosphate + H(+)</text>
        <dbReference type="Rhea" id="RHEA:13285"/>
        <dbReference type="ChEBI" id="CHEBI:15378"/>
        <dbReference type="ChEBI" id="CHEBI:29985"/>
        <dbReference type="ChEBI" id="CHEBI:30616"/>
        <dbReference type="ChEBI" id="CHEBI:35235"/>
        <dbReference type="ChEBI" id="CHEBI:43474"/>
        <dbReference type="ChEBI" id="CHEBI:58173"/>
        <dbReference type="ChEBI" id="CHEBI:456216"/>
        <dbReference type="EC" id="6.3.2.2"/>
    </reaction>
</comment>
<keyword evidence="3 5" id="KW-0067">ATP-binding</keyword>
<proteinExistence type="inferred from homology"/>
<reference evidence="6 7" key="1">
    <citation type="submission" date="2017-04" db="EMBL/GenBank/DDBJ databases">
        <title>Draft genome sequences of Alloscardovia macacae UMA81211 and UMA81212 isolated from the feces of a rhesus macaque (Macaca mulatta).</title>
        <authorList>
            <person name="Albert K."/>
            <person name="Sela D.A."/>
        </authorList>
    </citation>
    <scope>NUCLEOTIDE SEQUENCE [LARGE SCALE GENOMIC DNA]</scope>
    <source>
        <strain evidence="6 7">UMA81212</strain>
    </source>
</reference>
<dbReference type="PIRSF" id="PIRSF017901">
    <property type="entry name" value="GCL"/>
    <property type="match status" value="1"/>
</dbReference>
<evidence type="ECO:0000313" key="6">
    <source>
        <dbReference type="EMBL" id="OTA29547.1"/>
    </source>
</evidence>
<comment type="caution">
    <text evidence="6">The sequence shown here is derived from an EMBL/GenBank/DDBJ whole genome shotgun (WGS) entry which is preliminary data.</text>
</comment>